<reference evidence="1 2" key="1">
    <citation type="submission" date="2019-05" db="EMBL/GenBank/DDBJ databases">
        <title>We sequenced the genome of Paenibacillus hemerocallicola KCTC 33185 for further insight into its adaptation and study the phylogeny of Paenibacillus.</title>
        <authorList>
            <person name="Narsing Rao M.P."/>
        </authorList>
    </citation>
    <scope>NUCLEOTIDE SEQUENCE [LARGE SCALE GENOMIC DNA]</scope>
    <source>
        <strain evidence="1 2">KCTC 33185</strain>
    </source>
</reference>
<name>A0A5C4SY97_9BACL</name>
<evidence type="ECO:0000313" key="1">
    <source>
        <dbReference type="EMBL" id="TNJ61377.1"/>
    </source>
</evidence>
<protein>
    <recommendedName>
        <fullName evidence="3">Heparin-sulfate lyase N-terminal domain-containing protein</fullName>
    </recommendedName>
</protein>
<dbReference type="OrthoDB" id="178826at2"/>
<evidence type="ECO:0008006" key="3">
    <source>
        <dbReference type="Google" id="ProtNLM"/>
    </source>
</evidence>
<sequence length="560" mass="63204">MEKTIDSYGLDYFTRLLDGDIPFQNCIGLRACGALALLIAQGRKREWLDIWIRLMDRSCDEMMNGRNGENDLAVKDMMLAFKLMHNRVEPAISASWRRKLQSIEPYETYASIYSKEHHYTRVNNMTVYNMAGEYLRETEGMTDTTDYFDVHWPIILDRFDEQGMYRDPDLAMLYDLSTRVQASQMLWFGYKGKYAGLLDTNLVKGGLMTLFMQSSAFLLPYGGRSNHFLFNEALVAACCEYEAARYMKMGDPKTAGMFKRCAHLSAQAVNRWLDQDGSNYHIKNHFPNDSGHGTEVYATFHRYMIPLANFIGHAFIFADESIDEFPCPAELGGYVLTTSDSFHKVFANCRSHSIEIDTMADGSYDSTGMGRYHRTDVPIELGLSMPFTATPRYKLAEGLQSKNLSLGAGWEAANGHIMHVSDLSGETGVSFRIIEQTRDTVSFSVEYSKVKETYTLDKDGVNVELELVEADKNKIYYTVPLLESNGKDTTLITRGDGLVTVNMGAFCYTVRSDGQIEVAQSSFSNKNGIYKVAMLSKDDTRLSIRLNLAKDGLKTGVPQC</sequence>
<dbReference type="RefSeq" id="WP_139606793.1">
    <property type="nucleotide sequence ID" value="NZ_VDCQ01000075.1"/>
</dbReference>
<organism evidence="1 2">
    <name type="scientific">Paenibacillus hemerocallicola</name>
    <dbReference type="NCBI Taxonomy" id="1172614"/>
    <lineage>
        <taxon>Bacteria</taxon>
        <taxon>Bacillati</taxon>
        <taxon>Bacillota</taxon>
        <taxon>Bacilli</taxon>
        <taxon>Bacillales</taxon>
        <taxon>Paenibacillaceae</taxon>
        <taxon>Paenibacillus</taxon>
    </lineage>
</organism>
<evidence type="ECO:0000313" key="2">
    <source>
        <dbReference type="Proteomes" id="UP000307943"/>
    </source>
</evidence>
<keyword evidence="2" id="KW-1185">Reference proteome</keyword>
<comment type="caution">
    <text evidence="1">The sequence shown here is derived from an EMBL/GenBank/DDBJ whole genome shotgun (WGS) entry which is preliminary data.</text>
</comment>
<dbReference type="Proteomes" id="UP000307943">
    <property type="component" value="Unassembled WGS sequence"/>
</dbReference>
<accession>A0A5C4SY97</accession>
<dbReference type="AlphaFoldDB" id="A0A5C4SY97"/>
<gene>
    <name evidence="1" type="ORF">FE784_34460</name>
</gene>
<proteinExistence type="predicted"/>
<dbReference type="EMBL" id="VDCQ01000075">
    <property type="protein sequence ID" value="TNJ61377.1"/>
    <property type="molecule type" value="Genomic_DNA"/>
</dbReference>